<dbReference type="KEGG" id="dpx:DAPPUDRAFT_120944"/>
<gene>
    <name evidence="1" type="ORF">DAPPUDRAFT_120944</name>
</gene>
<keyword evidence="2" id="KW-1185">Reference proteome</keyword>
<dbReference type="EMBL" id="GL734114">
    <property type="protein sequence ID" value="EFX61799.1"/>
    <property type="molecule type" value="Genomic_DNA"/>
</dbReference>
<feature type="non-terminal residue" evidence="1">
    <location>
        <position position="1"/>
    </location>
</feature>
<dbReference type="InParanoid" id="E9I2I1"/>
<proteinExistence type="predicted"/>
<reference evidence="1 2" key="1">
    <citation type="journal article" date="2011" name="Science">
        <title>The ecoresponsive genome of Daphnia pulex.</title>
        <authorList>
            <person name="Colbourne J.K."/>
            <person name="Pfrender M.E."/>
            <person name="Gilbert D."/>
            <person name="Thomas W.K."/>
            <person name="Tucker A."/>
            <person name="Oakley T.H."/>
            <person name="Tokishita S."/>
            <person name="Aerts A."/>
            <person name="Arnold G.J."/>
            <person name="Basu M.K."/>
            <person name="Bauer D.J."/>
            <person name="Caceres C.E."/>
            <person name="Carmel L."/>
            <person name="Casola C."/>
            <person name="Choi J.H."/>
            <person name="Detter J.C."/>
            <person name="Dong Q."/>
            <person name="Dusheyko S."/>
            <person name="Eads B.D."/>
            <person name="Frohlich T."/>
            <person name="Geiler-Samerotte K.A."/>
            <person name="Gerlach D."/>
            <person name="Hatcher P."/>
            <person name="Jogdeo S."/>
            <person name="Krijgsveld J."/>
            <person name="Kriventseva E.V."/>
            <person name="Kultz D."/>
            <person name="Laforsch C."/>
            <person name="Lindquist E."/>
            <person name="Lopez J."/>
            <person name="Manak J.R."/>
            <person name="Muller J."/>
            <person name="Pangilinan J."/>
            <person name="Patwardhan R.P."/>
            <person name="Pitluck S."/>
            <person name="Pritham E.J."/>
            <person name="Rechtsteiner A."/>
            <person name="Rho M."/>
            <person name="Rogozin I.B."/>
            <person name="Sakarya O."/>
            <person name="Salamov A."/>
            <person name="Schaack S."/>
            <person name="Shapiro H."/>
            <person name="Shiga Y."/>
            <person name="Skalitzky C."/>
            <person name="Smith Z."/>
            <person name="Souvorov A."/>
            <person name="Sung W."/>
            <person name="Tang Z."/>
            <person name="Tsuchiya D."/>
            <person name="Tu H."/>
            <person name="Vos H."/>
            <person name="Wang M."/>
            <person name="Wolf Y.I."/>
            <person name="Yamagata H."/>
            <person name="Yamada T."/>
            <person name="Ye Y."/>
            <person name="Shaw J.R."/>
            <person name="Andrews J."/>
            <person name="Crease T.J."/>
            <person name="Tang H."/>
            <person name="Lucas S.M."/>
            <person name="Robertson H.M."/>
            <person name="Bork P."/>
            <person name="Koonin E.V."/>
            <person name="Zdobnov E.M."/>
            <person name="Grigoriev I.V."/>
            <person name="Lynch M."/>
            <person name="Boore J.L."/>
        </authorList>
    </citation>
    <scope>NUCLEOTIDE SEQUENCE [LARGE SCALE GENOMIC DNA]</scope>
</reference>
<protein>
    <submittedName>
        <fullName evidence="1">Uncharacterized protein</fullName>
    </submittedName>
</protein>
<accession>E9I2I1</accession>
<dbReference type="PhylomeDB" id="E9I2I1"/>
<sequence>MTFDQLDIEYKLKEQELSEAYVKFFTNIKKEMRKVNEKESATIAECGNPTVSSDISNNNNEDFSVLSFIAKLNDAMSPTLRRLDDEVNVIVKVEEREKWSVQFLQMWKSTKKKQECDWTNNIKKAFNRICLYEERLKSYERKMRQEINDFFKSTSSECSPDAEVTKLVMKFQKAFDKMLFEIKKEFPPKNIEVEIANVYLKSHVIKGRQIGTNWTRHDSSSSAFLTCLREEQKRDGNGAGALRGFQSFWNKLNRNGKSETEEIAKKQALLLLCVEYVTDIVQIFVDGKFCYDDSIVYTVIKEVDKGICKNQVCDHSLIEQVHTYGRKLTSELLGTIQDQCEGIMRNYFDLVSKGAAKTKLFASTMANTLSNVLPTDFFIVLHLAFEEEMVTKTYRKICTERWIHEARIMH</sequence>
<name>E9I2I1_DAPPU</name>
<dbReference type="AlphaFoldDB" id="E9I2I1"/>
<evidence type="ECO:0000313" key="1">
    <source>
        <dbReference type="EMBL" id="EFX61799.1"/>
    </source>
</evidence>
<dbReference type="HOGENOM" id="CLU_671887_0_0_1"/>
<organism evidence="1 2">
    <name type="scientific">Daphnia pulex</name>
    <name type="common">Water flea</name>
    <dbReference type="NCBI Taxonomy" id="6669"/>
    <lineage>
        <taxon>Eukaryota</taxon>
        <taxon>Metazoa</taxon>
        <taxon>Ecdysozoa</taxon>
        <taxon>Arthropoda</taxon>
        <taxon>Crustacea</taxon>
        <taxon>Branchiopoda</taxon>
        <taxon>Diplostraca</taxon>
        <taxon>Cladocera</taxon>
        <taxon>Anomopoda</taxon>
        <taxon>Daphniidae</taxon>
        <taxon>Daphnia</taxon>
    </lineage>
</organism>
<dbReference type="Proteomes" id="UP000000305">
    <property type="component" value="Unassembled WGS sequence"/>
</dbReference>
<evidence type="ECO:0000313" key="2">
    <source>
        <dbReference type="Proteomes" id="UP000000305"/>
    </source>
</evidence>